<sequence length="285" mass="30728">MATTQELYVCLLLVASIYNINAELQPEPPEEAETPGALESDIILTEKQRTSIEQQIEEFNNGGGIRKAHADLARRWPNGVVPYVISAQRYAKVGCFADVTTDRAIPTLEGTDSRLDGSYHTRTNPLQKCADVSSDKDFKIFALQNGGWCASSSDATSTFAKYGVSQACNADGEGGPGANDVYIFTNDLVYTSIGCYGDAAVRAIPTLEGTDSRLDGAYASRENPIEKCSQVASDLGYKVFAVQNGGWCASSATAIDRYNMYGTSTKCNKDGKGGAYANEVYIFFD</sequence>
<keyword evidence="1" id="KW-0732">Signal</keyword>
<organism evidence="2 3">
    <name type="scientific">Saccoglossus kowalevskii</name>
    <name type="common">Acorn worm</name>
    <dbReference type="NCBI Taxonomy" id="10224"/>
    <lineage>
        <taxon>Eukaryota</taxon>
        <taxon>Metazoa</taxon>
        <taxon>Hemichordata</taxon>
        <taxon>Enteropneusta</taxon>
        <taxon>Harrimaniidae</taxon>
        <taxon>Saccoglossus</taxon>
    </lineage>
</organism>
<accession>A0ABM0M078</accession>
<dbReference type="PANTHER" id="PTHR47635">
    <property type="entry name" value="CUB DOMAIN-CONTAINING PROTEIN"/>
    <property type="match status" value="1"/>
</dbReference>
<feature type="signal peptide" evidence="1">
    <location>
        <begin position="1"/>
        <end position="22"/>
    </location>
</feature>
<reference evidence="3" key="1">
    <citation type="submission" date="2025-08" db="UniProtKB">
        <authorList>
            <consortium name="RefSeq"/>
        </authorList>
    </citation>
    <scope>IDENTIFICATION</scope>
    <source>
        <tissue evidence="3">Testes</tissue>
    </source>
</reference>
<dbReference type="Proteomes" id="UP000694865">
    <property type="component" value="Unplaced"/>
</dbReference>
<evidence type="ECO:0000313" key="3">
    <source>
        <dbReference type="RefSeq" id="XP_006813419.1"/>
    </source>
</evidence>
<evidence type="ECO:0000256" key="1">
    <source>
        <dbReference type="SAM" id="SignalP"/>
    </source>
</evidence>
<keyword evidence="2" id="KW-1185">Reference proteome</keyword>
<name>A0ABM0M078_SACKO</name>
<protein>
    <submittedName>
        <fullName evidence="3">Uncharacterized protein LOC102805255</fullName>
    </submittedName>
</protein>
<gene>
    <name evidence="3" type="primary">LOC102805255</name>
</gene>
<proteinExistence type="predicted"/>
<dbReference type="GeneID" id="102805255"/>
<dbReference type="RefSeq" id="XP_006813419.1">
    <property type="nucleotide sequence ID" value="XM_006813356.1"/>
</dbReference>
<dbReference type="PANTHER" id="PTHR47635:SF2">
    <property type="entry name" value="LAMG-LIKE JELLYROLL FOLD DOMAIN-CONTAINING PROTEIN"/>
    <property type="match status" value="1"/>
</dbReference>
<feature type="chain" id="PRO_5047434163" evidence="1">
    <location>
        <begin position="23"/>
        <end position="285"/>
    </location>
</feature>
<evidence type="ECO:0000313" key="2">
    <source>
        <dbReference type="Proteomes" id="UP000694865"/>
    </source>
</evidence>